<dbReference type="InterPro" id="IPR001254">
    <property type="entry name" value="Trypsin_dom"/>
</dbReference>
<keyword evidence="7" id="KW-0812">Transmembrane</keyword>
<dbReference type="EMBL" id="JAOTOJ010000002">
    <property type="protein sequence ID" value="KAK9407158.1"/>
    <property type="molecule type" value="Genomic_DNA"/>
</dbReference>
<keyword evidence="7" id="KW-0378">Hydrolase</keyword>
<keyword evidence="7" id="KW-0472">Membrane</keyword>
<dbReference type="InterPro" id="IPR043504">
    <property type="entry name" value="Peptidase_S1_PA_chymotrypsin"/>
</dbReference>
<gene>
    <name evidence="7" type="ORF">NXF25_005932</name>
</gene>
<feature type="compositionally biased region" description="Polar residues" evidence="5">
    <location>
        <begin position="46"/>
        <end position="58"/>
    </location>
</feature>
<feature type="domain" description="Peptidase S1" evidence="6">
    <location>
        <begin position="1"/>
        <end position="46"/>
    </location>
</feature>
<evidence type="ECO:0000256" key="1">
    <source>
        <dbReference type="ARBA" id="ARBA00004613"/>
    </source>
</evidence>
<comment type="caution">
    <text evidence="7">The sequence shown here is derived from an EMBL/GenBank/DDBJ whole genome shotgun (WGS) entry which is preliminary data.</text>
</comment>
<evidence type="ECO:0000256" key="2">
    <source>
        <dbReference type="ARBA" id="ARBA00011245"/>
    </source>
</evidence>
<organism evidence="7 8">
    <name type="scientific">Crotalus adamanteus</name>
    <name type="common">Eastern diamondback rattlesnake</name>
    <dbReference type="NCBI Taxonomy" id="8729"/>
    <lineage>
        <taxon>Eukaryota</taxon>
        <taxon>Metazoa</taxon>
        <taxon>Chordata</taxon>
        <taxon>Craniata</taxon>
        <taxon>Vertebrata</taxon>
        <taxon>Euteleostomi</taxon>
        <taxon>Lepidosauria</taxon>
        <taxon>Squamata</taxon>
        <taxon>Bifurcata</taxon>
        <taxon>Unidentata</taxon>
        <taxon>Episquamata</taxon>
        <taxon>Toxicofera</taxon>
        <taxon>Serpentes</taxon>
        <taxon>Colubroidea</taxon>
        <taxon>Viperidae</taxon>
        <taxon>Crotalinae</taxon>
        <taxon>Crotalus</taxon>
    </lineage>
</organism>
<dbReference type="PANTHER" id="PTHR24252">
    <property type="entry name" value="ACROSIN-RELATED"/>
    <property type="match status" value="1"/>
</dbReference>
<dbReference type="AlphaFoldDB" id="A0AAW1BZ74"/>
<protein>
    <submittedName>
        <fullName evidence="7">Transmembrane protease serine 12</fullName>
    </submittedName>
</protein>
<dbReference type="Proteomes" id="UP001474421">
    <property type="component" value="Unassembled WGS sequence"/>
</dbReference>
<sequence>MFCAGSEGGAVDSCQGDSGGPLMCYIRDVTHYYLVGITSFGHGCNQLESASQNQNSQGVHYGSEEGLHTPPPHPDSASGYFNRAVRWPVEGKTSPSPSICTRGPPWRGTPREANEKNRRSRALSPDPRLREKAR</sequence>
<comment type="subcellular location">
    <subcellularLocation>
        <location evidence="1">Secreted</location>
    </subcellularLocation>
</comment>
<dbReference type="InterPro" id="IPR009003">
    <property type="entry name" value="Peptidase_S1_PA"/>
</dbReference>
<reference evidence="7 8" key="1">
    <citation type="journal article" date="2024" name="Proc. Natl. Acad. Sci. U.S.A.">
        <title>The genetic regulatory architecture and epigenomic basis for age-related changes in rattlesnake venom.</title>
        <authorList>
            <person name="Hogan M.P."/>
            <person name="Holding M.L."/>
            <person name="Nystrom G.S."/>
            <person name="Colston T.J."/>
            <person name="Bartlett D.A."/>
            <person name="Mason A.J."/>
            <person name="Ellsworth S.A."/>
            <person name="Rautsaw R.M."/>
            <person name="Lawrence K.C."/>
            <person name="Strickland J.L."/>
            <person name="He B."/>
            <person name="Fraser P."/>
            <person name="Margres M.J."/>
            <person name="Gilbert D.M."/>
            <person name="Gibbs H.L."/>
            <person name="Parkinson C.L."/>
            <person name="Rokyta D.R."/>
        </authorList>
    </citation>
    <scope>NUCLEOTIDE SEQUENCE [LARGE SCALE GENOMIC DNA]</scope>
    <source>
        <strain evidence="7">DRR0105</strain>
    </source>
</reference>
<keyword evidence="8" id="KW-1185">Reference proteome</keyword>
<proteinExistence type="predicted"/>
<keyword evidence="7" id="KW-0645">Protease</keyword>
<dbReference type="Pfam" id="PF00089">
    <property type="entry name" value="Trypsin"/>
    <property type="match status" value="1"/>
</dbReference>
<evidence type="ECO:0000256" key="3">
    <source>
        <dbReference type="ARBA" id="ARBA00022525"/>
    </source>
</evidence>
<name>A0AAW1BZ74_CROAD</name>
<dbReference type="InterPro" id="IPR033116">
    <property type="entry name" value="TRYPSIN_SER"/>
</dbReference>
<evidence type="ECO:0000313" key="7">
    <source>
        <dbReference type="EMBL" id="KAK9407158.1"/>
    </source>
</evidence>
<accession>A0AAW1BZ74</accession>
<keyword evidence="3" id="KW-0964">Secreted</keyword>
<comment type="subunit">
    <text evidence="2">Monomer.</text>
</comment>
<evidence type="ECO:0000313" key="8">
    <source>
        <dbReference type="Proteomes" id="UP001474421"/>
    </source>
</evidence>
<dbReference type="PROSITE" id="PS00135">
    <property type="entry name" value="TRYPSIN_SER"/>
    <property type="match status" value="1"/>
</dbReference>
<dbReference type="PROSITE" id="PS50240">
    <property type="entry name" value="TRYPSIN_DOM"/>
    <property type="match status" value="1"/>
</dbReference>
<feature type="region of interest" description="Disordered" evidence="5">
    <location>
        <begin position="46"/>
        <end position="134"/>
    </location>
</feature>
<evidence type="ECO:0000259" key="6">
    <source>
        <dbReference type="PROSITE" id="PS50240"/>
    </source>
</evidence>
<keyword evidence="4" id="KW-1015">Disulfide bond</keyword>
<dbReference type="GO" id="GO:0006508">
    <property type="term" value="P:proteolysis"/>
    <property type="evidence" value="ECO:0007669"/>
    <property type="project" value="UniProtKB-KW"/>
</dbReference>
<dbReference type="GO" id="GO:0004252">
    <property type="term" value="F:serine-type endopeptidase activity"/>
    <property type="evidence" value="ECO:0007669"/>
    <property type="project" value="InterPro"/>
</dbReference>
<dbReference type="Gene3D" id="2.40.10.10">
    <property type="entry name" value="Trypsin-like serine proteases"/>
    <property type="match status" value="1"/>
</dbReference>
<dbReference type="PANTHER" id="PTHR24252:SF21">
    <property type="entry name" value="TRANSMEMBRANE SERINE PROTEASE 12"/>
    <property type="match status" value="1"/>
</dbReference>
<evidence type="ECO:0000256" key="5">
    <source>
        <dbReference type="SAM" id="MobiDB-lite"/>
    </source>
</evidence>
<dbReference type="GO" id="GO:0005576">
    <property type="term" value="C:extracellular region"/>
    <property type="evidence" value="ECO:0007669"/>
    <property type="project" value="UniProtKB-SubCell"/>
</dbReference>
<dbReference type="SUPFAM" id="SSF50494">
    <property type="entry name" value="Trypsin-like serine proteases"/>
    <property type="match status" value="1"/>
</dbReference>
<evidence type="ECO:0000256" key="4">
    <source>
        <dbReference type="ARBA" id="ARBA00023157"/>
    </source>
</evidence>